<sequence>MAGTSAKRLKQEMPMPLLLTNDDIAPLLDPLAVINILDQTYSAFALGTGVTAPRLDLQASKNNAGEAYQLGIAAGLSGRYGALRIKSDMTYRREVAGRPRKEKYCVEPGTYCGLILLFSLENGELLAILHDGLIQKMRVGADSALGARYLAREDAAVLGILGAGGMARTHIDTITMIRPIEQVRIYSPTEANREALAVYGRARGLDTKAVESPEAAFDGADIISACTNAVGPVIHGPHLAPGMHITSIGGTLDTHASARVDVALRLGNATAPTEMPDWRFEEECMSFVPDVGKSEAGGTRRFADVPLSRLIMLRELLNAPKRGRCTPEQITFSERGNIHGVQFAGVAGLIYERALAQGLGTPMGSETFLQNIRN</sequence>
<dbReference type="Gene3D" id="3.30.1780.10">
    <property type="entry name" value="ornithine cyclodeaminase, domain 1"/>
    <property type="match status" value="1"/>
</dbReference>
<dbReference type="InterPro" id="IPR003462">
    <property type="entry name" value="ODC_Mu_crystall"/>
</dbReference>
<reference evidence="1 2" key="1">
    <citation type="submission" date="2017-08" db="EMBL/GenBank/DDBJ databases">
        <title>Halomonas alkalisoli sp. nov., isolated from saline alkaline soil.</title>
        <authorList>
            <person name="Wang D."/>
            <person name="Zhang G."/>
        </authorList>
    </citation>
    <scope>NUCLEOTIDE SEQUENCE [LARGE SCALE GENOMIC DNA]</scope>
    <source>
        <strain evidence="1 2">WRN001</strain>
    </source>
</reference>
<keyword evidence="2" id="KW-1185">Reference proteome</keyword>
<dbReference type="InterPro" id="IPR023401">
    <property type="entry name" value="ODC_N"/>
</dbReference>
<comment type="caution">
    <text evidence="1">The sequence shown here is derived from an EMBL/GenBank/DDBJ whole genome shotgun (WGS) entry which is preliminary data.</text>
</comment>
<proteinExistence type="predicted"/>
<dbReference type="SUPFAM" id="SSF51735">
    <property type="entry name" value="NAD(P)-binding Rossmann-fold domains"/>
    <property type="match status" value="1"/>
</dbReference>
<organism evidence="1 2">
    <name type="scientific">Halomonas salipaludis</name>
    <dbReference type="NCBI Taxonomy" id="2032625"/>
    <lineage>
        <taxon>Bacteria</taxon>
        <taxon>Pseudomonadati</taxon>
        <taxon>Pseudomonadota</taxon>
        <taxon>Gammaproteobacteria</taxon>
        <taxon>Oceanospirillales</taxon>
        <taxon>Halomonadaceae</taxon>
        <taxon>Halomonas</taxon>
    </lineage>
</organism>
<name>A0A2A2ESE6_9GAMM</name>
<dbReference type="Gene3D" id="3.40.50.720">
    <property type="entry name" value="NAD(P)-binding Rossmann-like Domain"/>
    <property type="match status" value="1"/>
</dbReference>
<dbReference type="EMBL" id="NSKB01000006">
    <property type="protein sequence ID" value="PAU75578.1"/>
    <property type="molecule type" value="Genomic_DNA"/>
</dbReference>
<protein>
    <recommendedName>
        <fullName evidence="3">Ornithine cyclodeaminase</fullName>
    </recommendedName>
</protein>
<evidence type="ECO:0000313" key="1">
    <source>
        <dbReference type="EMBL" id="PAU75578.1"/>
    </source>
</evidence>
<dbReference type="Pfam" id="PF02423">
    <property type="entry name" value="OCD_Mu_crystall"/>
    <property type="match status" value="1"/>
</dbReference>
<evidence type="ECO:0000313" key="2">
    <source>
        <dbReference type="Proteomes" id="UP000217771"/>
    </source>
</evidence>
<dbReference type="Proteomes" id="UP000217771">
    <property type="component" value="Unassembled WGS sequence"/>
</dbReference>
<dbReference type="InterPro" id="IPR036291">
    <property type="entry name" value="NAD(P)-bd_dom_sf"/>
</dbReference>
<dbReference type="PANTHER" id="PTHR13812:SF19">
    <property type="entry name" value="KETIMINE REDUCTASE MU-CRYSTALLIN"/>
    <property type="match status" value="1"/>
</dbReference>
<dbReference type="AlphaFoldDB" id="A0A2A2ESE6"/>
<evidence type="ECO:0008006" key="3">
    <source>
        <dbReference type="Google" id="ProtNLM"/>
    </source>
</evidence>
<dbReference type="OrthoDB" id="9809203at2"/>
<gene>
    <name evidence="1" type="ORF">CK498_16765</name>
</gene>
<accession>A0A2A2ESE6</accession>
<dbReference type="GO" id="GO:0005737">
    <property type="term" value="C:cytoplasm"/>
    <property type="evidence" value="ECO:0007669"/>
    <property type="project" value="TreeGrafter"/>
</dbReference>
<dbReference type="PANTHER" id="PTHR13812">
    <property type="entry name" value="KETIMINE REDUCTASE MU-CRYSTALLIN"/>
    <property type="match status" value="1"/>
</dbReference>